<dbReference type="Proteomes" id="UP000437931">
    <property type="component" value="Unassembled WGS sequence"/>
</dbReference>
<reference evidence="2" key="2">
    <citation type="journal article" date="2020" name="Plant Dis.">
        <title>A Grain Rot of Rice in Iran Caused by a Xanthomonas Strain Closely Related to X. sacchari.</title>
        <authorList>
            <person name="Mirghasempour S.A."/>
            <person name="Huang S."/>
            <person name="Studholme D.J."/>
            <person name="Brady C.L."/>
        </authorList>
    </citation>
    <scope>NUCLEOTIDE SEQUENCE</scope>
    <source>
        <strain evidence="2">SAM114</strain>
    </source>
</reference>
<evidence type="ECO:0000313" key="1">
    <source>
        <dbReference type="EMBL" id="MRH02447.1"/>
    </source>
</evidence>
<organism evidence="1 4">
    <name type="scientific">Xanthomonas sontii</name>
    <dbReference type="NCBI Taxonomy" id="2650745"/>
    <lineage>
        <taxon>Bacteria</taxon>
        <taxon>Pseudomonadati</taxon>
        <taxon>Pseudomonadota</taxon>
        <taxon>Gammaproteobacteria</taxon>
        <taxon>Lysobacterales</taxon>
        <taxon>Lysobacteraceae</taxon>
        <taxon>Xanthomonas</taxon>
    </lineage>
</organism>
<dbReference type="AlphaFoldDB" id="A0A6N7QH01"/>
<dbReference type="EMBL" id="WJPM01000022">
    <property type="protein sequence ID" value="MRH76778.1"/>
    <property type="molecule type" value="Genomic_DNA"/>
</dbReference>
<sequence length="59" mass="7123">MRWFLLGQRTIRLFFRNVKHRKKKESIYLCPMCLRIARPKTKAASGCRYRKPNQLILVS</sequence>
<gene>
    <name evidence="1" type="ORF">GIY21_19285</name>
    <name evidence="2" type="ORF">GIY22_19295</name>
</gene>
<dbReference type="EMBL" id="WJPN01000022">
    <property type="protein sequence ID" value="MRH02447.1"/>
    <property type="molecule type" value="Genomic_DNA"/>
</dbReference>
<comment type="caution">
    <text evidence="1">The sequence shown here is derived from an EMBL/GenBank/DDBJ whole genome shotgun (WGS) entry which is preliminary data.</text>
</comment>
<keyword evidence="3" id="KW-1185">Reference proteome</keyword>
<evidence type="ECO:0000313" key="4">
    <source>
        <dbReference type="Proteomes" id="UP000439314"/>
    </source>
</evidence>
<name>A0A6N7QH01_9XANT</name>
<dbReference type="Proteomes" id="UP000439314">
    <property type="component" value="Unassembled WGS sequence"/>
</dbReference>
<evidence type="ECO:0000313" key="2">
    <source>
        <dbReference type="EMBL" id="MRH76778.1"/>
    </source>
</evidence>
<dbReference type="RefSeq" id="WP_153753184.1">
    <property type="nucleotide sequence ID" value="NZ_WJPM01000022.1"/>
</dbReference>
<proteinExistence type="predicted"/>
<reference evidence="3 4" key="1">
    <citation type="submission" date="2019-11" db="EMBL/GenBank/DDBJ databases">
        <title>First report of rice panicle blight caused by Xanthomonas sp. in Iran.</title>
        <authorList>
            <person name="Mirghasempour S.A."/>
            <person name="Huang S."/>
            <person name="Brady C.L."/>
            <person name="Studholme D.J."/>
        </authorList>
    </citation>
    <scope>NUCLEOTIDE SEQUENCE [LARGE SCALE GENOMIC DNA]</scope>
    <source>
        <strain evidence="1 4">ASD011</strain>
        <strain evidence="3">SAM114</strain>
    </source>
</reference>
<accession>A0A6N7QH01</accession>
<protein>
    <submittedName>
        <fullName evidence="1">Uncharacterized protein</fullName>
    </submittedName>
</protein>
<evidence type="ECO:0000313" key="3">
    <source>
        <dbReference type="Proteomes" id="UP000437931"/>
    </source>
</evidence>